<organism evidence="2 3">
    <name type="scientific">Undibacterium baiyunense</name>
    <dbReference type="NCBI Taxonomy" id="2828731"/>
    <lineage>
        <taxon>Bacteria</taxon>
        <taxon>Pseudomonadati</taxon>
        <taxon>Pseudomonadota</taxon>
        <taxon>Betaproteobacteria</taxon>
        <taxon>Burkholderiales</taxon>
        <taxon>Oxalobacteraceae</taxon>
        <taxon>Undibacterium</taxon>
    </lineage>
</organism>
<dbReference type="EMBL" id="JAGSPM010000007">
    <property type="protein sequence ID" value="MBR7747469.1"/>
    <property type="molecule type" value="Genomic_DNA"/>
</dbReference>
<name>A0A941I4Z8_9BURK</name>
<dbReference type="AlphaFoldDB" id="A0A941I4Z8"/>
<keyword evidence="1" id="KW-0812">Transmembrane</keyword>
<keyword evidence="1" id="KW-0472">Membrane</keyword>
<feature type="transmembrane region" description="Helical" evidence="1">
    <location>
        <begin position="6"/>
        <end position="23"/>
    </location>
</feature>
<dbReference type="Proteomes" id="UP000680158">
    <property type="component" value="Unassembled WGS sequence"/>
</dbReference>
<keyword evidence="3" id="KW-1185">Reference proteome</keyword>
<evidence type="ECO:0000313" key="3">
    <source>
        <dbReference type="Proteomes" id="UP000680158"/>
    </source>
</evidence>
<reference evidence="2 3" key="1">
    <citation type="submission" date="2021-04" db="EMBL/GenBank/DDBJ databases">
        <title>novel species isolated from subtropical streams in China.</title>
        <authorList>
            <person name="Lu H."/>
        </authorList>
    </citation>
    <scope>NUCLEOTIDE SEQUENCE [LARGE SCALE GENOMIC DNA]</scope>
    <source>
        <strain evidence="2 3">BYS107W</strain>
    </source>
</reference>
<protein>
    <recommendedName>
        <fullName evidence="4">Bacteriophage Rz lysis protein</fullName>
    </recommendedName>
</protein>
<evidence type="ECO:0008006" key="4">
    <source>
        <dbReference type="Google" id="ProtNLM"/>
    </source>
</evidence>
<sequence>MFNIKIYIYALIGISIGMFVLLMPEHYREQGRLEERAAYKRAADMAVIKSWRDLTATEQQLTKERQHHADEIAKHEEKFNQYVSDVRAGRIAGLRIPRSDLCTAGSEKASSPSRVVEETTVRLPRAIEEGLFRFANDRDQIIADFESFKQEVRLAKCFAD</sequence>
<gene>
    <name evidence="2" type="ORF">KDM92_12825</name>
</gene>
<proteinExistence type="predicted"/>
<evidence type="ECO:0000256" key="1">
    <source>
        <dbReference type="SAM" id="Phobius"/>
    </source>
</evidence>
<keyword evidence="1" id="KW-1133">Transmembrane helix</keyword>
<comment type="caution">
    <text evidence="2">The sequence shown here is derived from an EMBL/GenBank/DDBJ whole genome shotgun (WGS) entry which is preliminary data.</text>
</comment>
<dbReference type="RefSeq" id="WP_212684859.1">
    <property type="nucleotide sequence ID" value="NZ_JAGSPM010000007.1"/>
</dbReference>
<evidence type="ECO:0000313" key="2">
    <source>
        <dbReference type="EMBL" id="MBR7747469.1"/>
    </source>
</evidence>
<accession>A0A941I4Z8</accession>